<dbReference type="SUPFAM" id="SSF52540">
    <property type="entry name" value="P-loop containing nucleoside triphosphate hydrolases"/>
    <property type="match status" value="1"/>
</dbReference>
<keyword evidence="4 8" id="KW-0067">ATP-binding</keyword>
<dbReference type="Proteomes" id="UP001623290">
    <property type="component" value="Plasmid unnamed1"/>
</dbReference>
<dbReference type="RefSeq" id="WP_330647266.1">
    <property type="nucleotide sequence ID" value="NZ_CP135444.1"/>
</dbReference>
<dbReference type="InterPro" id="IPR003593">
    <property type="entry name" value="AAA+_ATPase"/>
</dbReference>
<name>A0ABZ1E374_9RHOB</name>
<dbReference type="GO" id="GO:0005524">
    <property type="term" value="F:ATP binding"/>
    <property type="evidence" value="ECO:0007669"/>
    <property type="project" value="UniProtKB-KW"/>
</dbReference>
<keyword evidence="5" id="KW-0862">Zinc</keyword>
<gene>
    <name evidence="8" type="ORF">RPE78_14675</name>
</gene>
<accession>A0ABZ1E374</accession>
<evidence type="ECO:0000256" key="3">
    <source>
        <dbReference type="ARBA" id="ARBA00022741"/>
    </source>
</evidence>
<keyword evidence="6" id="KW-0406">Ion transport</keyword>
<dbReference type="PANTHER" id="PTHR42734">
    <property type="entry name" value="METAL TRANSPORT SYSTEM ATP-BINDING PROTEIN TM_0124-RELATED"/>
    <property type="match status" value="1"/>
</dbReference>
<geneLocation type="plasmid" evidence="8 9">
    <name>unnamed1</name>
</geneLocation>
<feature type="domain" description="ABC transporter" evidence="7">
    <location>
        <begin position="5"/>
        <end position="233"/>
    </location>
</feature>
<dbReference type="InterPro" id="IPR027417">
    <property type="entry name" value="P-loop_NTPase"/>
</dbReference>
<dbReference type="SMART" id="SM00382">
    <property type="entry name" value="AAA"/>
    <property type="match status" value="1"/>
</dbReference>
<keyword evidence="9" id="KW-1185">Reference proteome</keyword>
<keyword evidence="5" id="KW-0864">Zinc transport</keyword>
<comment type="similarity">
    <text evidence="1">Belongs to the ABC transporter superfamily.</text>
</comment>
<dbReference type="InterPro" id="IPR050153">
    <property type="entry name" value="Metal_Ion_Import_ABC"/>
</dbReference>
<reference evidence="8 9" key="1">
    <citation type="submission" date="2023-09" db="EMBL/GenBank/DDBJ databases">
        <title>Thioclava shenzhenensis sp. nov., a multidrug resistant bacteria-antagonizing species isolated from coastal seawater.</title>
        <authorList>
            <person name="Long M."/>
        </authorList>
    </citation>
    <scope>NUCLEOTIDE SEQUENCE [LARGE SCALE GENOMIC DNA]</scope>
    <source>
        <strain evidence="8 9">FTW29</strain>
        <plasmid evidence="8 9">unnamed1</plasmid>
    </source>
</reference>
<dbReference type="PROSITE" id="PS50893">
    <property type="entry name" value="ABC_TRANSPORTER_2"/>
    <property type="match status" value="1"/>
</dbReference>
<evidence type="ECO:0000313" key="9">
    <source>
        <dbReference type="Proteomes" id="UP001623290"/>
    </source>
</evidence>
<dbReference type="EMBL" id="CP135444">
    <property type="protein sequence ID" value="WRY35494.1"/>
    <property type="molecule type" value="Genomic_DNA"/>
</dbReference>
<dbReference type="Gene3D" id="3.40.50.300">
    <property type="entry name" value="P-loop containing nucleotide triphosphate hydrolases"/>
    <property type="match status" value="1"/>
</dbReference>
<evidence type="ECO:0000256" key="2">
    <source>
        <dbReference type="ARBA" id="ARBA00022448"/>
    </source>
</evidence>
<evidence type="ECO:0000313" key="8">
    <source>
        <dbReference type="EMBL" id="WRY35494.1"/>
    </source>
</evidence>
<dbReference type="InterPro" id="IPR003439">
    <property type="entry name" value="ABC_transporter-like_ATP-bd"/>
</dbReference>
<sequence>MNNRITFENVTLSYDRRPAIHHLSGVFQPASKTAIVGPNGAGKSTLLKALMRQRLGVEGKIDFGGLRPQDFGYLPQLAEIERSFPVTVADVVAMGAWRKTGAFRSLGADLSAKAAAAIDAVGLTGFEARQIASLSGGQMQRTLFARLILQDAPVILLDEPFTAIDEATTADLLAIIEGWHREGRMVMAVLHDIDQVRAAFPETLLVARRMIGWGPTAEVLTEANLRLARSTTTAWMANAGPCEPARGRAA</sequence>
<organism evidence="8 9">
    <name type="scientific">Thioclava litoralis</name>
    <dbReference type="NCBI Taxonomy" id="3076557"/>
    <lineage>
        <taxon>Bacteria</taxon>
        <taxon>Pseudomonadati</taxon>
        <taxon>Pseudomonadota</taxon>
        <taxon>Alphaproteobacteria</taxon>
        <taxon>Rhodobacterales</taxon>
        <taxon>Paracoccaceae</taxon>
        <taxon>Thioclava</taxon>
    </lineage>
</organism>
<evidence type="ECO:0000256" key="1">
    <source>
        <dbReference type="ARBA" id="ARBA00005417"/>
    </source>
</evidence>
<proteinExistence type="inferred from homology"/>
<evidence type="ECO:0000256" key="5">
    <source>
        <dbReference type="ARBA" id="ARBA00022906"/>
    </source>
</evidence>
<keyword evidence="3" id="KW-0547">Nucleotide-binding</keyword>
<dbReference type="CDD" id="cd03235">
    <property type="entry name" value="ABC_Metallic_Cations"/>
    <property type="match status" value="1"/>
</dbReference>
<dbReference type="PANTHER" id="PTHR42734:SF5">
    <property type="entry name" value="IRON TRANSPORT SYSTEM ATP-BINDING PROTEIN HI_0361-RELATED"/>
    <property type="match status" value="1"/>
</dbReference>
<dbReference type="Pfam" id="PF00005">
    <property type="entry name" value="ABC_tran"/>
    <property type="match status" value="1"/>
</dbReference>
<keyword evidence="8" id="KW-0614">Plasmid</keyword>
<keyword evidence="2" id="KW-0813">Transport</keyword>
<evidence type="ECO:0000256" key="4">
    <source>
        <dbReference type="ARBA" id="ARBA00022840"/>
    </source>
</evidence>
<evidence type="ECO:0000256" key="6">
    <source>
        <dbReference type="ARBA" id="ARBA00023065"/>
    </source>
</evidence>
<evidence type="ECO:0000259" key="7">
    <source>
        <dbReference type="PROSITE" id="PS50893"/>
    </source>
</evidence>
<protein>
    <submittedName>
        <fullName evidence="8">Metal ABC transporter ATP-binding protein</fullName>
    </submittedName>
</protein>